<evidence type="ECO:0000313" key="3">
    <source>
        <dbReference type="Proteomes" id="UP001250932"/>
    </source>
</evidence>
<evidence type="ECO:0008006" key="4">
    <source>
        <dbReference type="Google" id="ProtNLM"/>
    </source>
</evidence>
<keyword evidence="3" id="KW-1185">Reference proteome</keyword>
<proteinExistence type="predicted"/>
<dbReference type="PROSITE" id="PS51257">
    <property type="entry name" value="PROKAR_LIPOPROTEIN"/>
    <property type="match status" value="1"/>
</dbReference>
<dbReference type="Proteomes" id="UP001250932">
    <property type="component" value="Unassembled WGS sequence"/>
</dbReference>
<reference evidence="2 3" key="1">
    <citation type="journal article" date="2023" name="ISME J.">
        <title>Cultivation and genomic characterization of novel and ubiquitous marine nitrite-oxidizing bacteria from the Nitrospirales.</title>
        <authorList>
            <person name="Mueller A.J."/>
            <person name="Daebeler A."/>
            <person name="Herbold C.W."/>
            <person name="Kirkegaard R.H."/>
            <person name="Daims H."/>
        </authorList>
    </citation>
    <scope>NUCLEOTIDE SEQUENCE [LARGE SCALE GENOMIC DNA]</scope>
    <source>
        <strain evidence="2 3">EB</strain>
    </source>
</reference>
<sequence>MRERSYMGLETKGWLVVTACSVLLVASSCAQVRELYKENFPHEGALQDGSNTQAEIHGEGASKEIEQMDKRDSRTTTTSSPFSLKWSW</sequence>
<dbReference type="RefSeq" id="WP_313833310.1">
    <property type="nucleotide sequence ID" value="NZ_JAQOUE010000001.1"/>
</dbReference>
<evidence type="ECO:0000256" key="1">
    <source>
        <dbReference type="SAM" id="MobiDB-lite"/>
    </source>
</evidence>
<protein>
    <recommendedName>
        <fullName evidence="4">Lipoprotein</fullName>
    </recommendedName>
</protein>
<feature type="region of interest" description="Disordered" evidence="1">
    <location>
        <begin position="42"/>
        <end position="88"/>
    </location>
</feature>
<comment type="caution">
    <text evidence="2">The sequence shown here is derived from an EMBL/GenBank/DDBJ whole genome shotgun (WGS) entry which is preliminary data.</text>
</comment>
<feature type="compositionally biased region" description="Basic and acidic residues" evidence="1">
    <location>
        <begin position="56"/>
        <end position="74"/>
    </location>
</feature>
<accession>A0ABU3K8S3</accession>
<dbReference type="EMBL" id="JAQOUE010000001">
    <property type="protein sequence ID" value="MDT7042850.1"/>
    <property type="molecule type" value="Genomic_DNA"/>
</dbReference>
<gene>
    <name evidence="2" type="ORF">PPG34_10840</name>
</gene>
<evidence type="ECO:0000313" key="2">
    <source>
        <dbReference type="EMBL" id="MDT7042850.1"/>
    </source>
</evidence>
<name>A0ABU3K8S3_9BACT</name>
<organism evidence="2 3">
    <name type="scientific">Candidatus Nitronereus thalassa</name>
    <dbReference type="NCBI Taxonomy" id="3020898"/>
    <lineage>
        <taxon>Bacteria</taxon>
        <taxon>Pseudomonadati</taxon>
        <taxon>Nitrospirota</taxon>
        <taxon>Nitrospiria</taxon>
        <taxon>Nitrospirales</taxon>
        <taxon>Nitrospiraceae</taxon>
        <taxon>Candidatus Nitronereus</taxon>
    </lineage>
</organism>
<feature type="compositionally biased region" description="Low complexity" evidence="1">
    <location>
        <begin position="75"/>
        <end position="88"/>
    </location>
</feature>